<evidence type="ECO:0000256" key="1">
    <source>
        <dbReference type="SAM" id="MobiDB-lite"/>
    </source>
</evidence>
<proteinExistence type="predicted"/>
<feature type="compositionally biased region" description="Low complexity" evidence="1">
    <location>
        <begin position="392"/>
        <end position="410"/>
    </location>
</feature>
<sequence length="517" mass="56610">MPPWGRPPGEGVGRYREQEEDVYRFQELGSDDQKDGVLLEPIYQQVAHGKQVNPDELYFNDMDMRAWEARTAEVDSLAYGDDSGYQDGYQDGNHHQEDEGYYDEAGRMSTWSAEYQEFLFLRVLDKIRLARATGNADVQLSSEELDAYTRGLRPRAPAARPPPHPMRGRPVSAPLISGVVNGGVSNAIVSANTSSTASSSGLESTKQKKSQQRTSIFGTRSRKEKERTRPSSRKRAPSNSSETLGQIQQPQQPPGFVVSGPNGPVYAPINAYGRMRGDSIARPAASPSRESRSASLNSRHAQTPPRGTPPREIPGAFPSGSPHRYYRESTPPPRAGRPPSSHSRYSRQDSGEFQASQNTRSRSSPIQQPVKLVPFPITDYQHHTAEPYQYYTPGQPTAQPSSQPSVTQPQYGRRVVAAPADPSYTSMPRRVPVSGQRVAALTAALTSSHSNPDISRSAGLSGETSDDDAGLVVDVVPKTDDKSYKVQTAKAALDKASSSSRVKDGSRRSSGRTRRKN</sequence>
<feature type="region of interest" description="Disordered" evidence="1">
    <location>
        <begin position="153"/>
        <end position="174"/>
    </location>
</feature>
<evidence type="ECO:0000313" key="2">
    <source>
        <dbReference type="EMBL" id="KAF2710483.1"/>
    </source>
</evidence>
<feature type="region of interest" description="Disordered" evidence="1">
    <location>
        <begin position="194"/>
        <end position="262"/>
    </location>
</feature>
<feature type="compositionally biased region" description="Low complexity" evidence="1">
    <location>
        <begin position="489"/>
        <end position="500"/>
    </location>
</feature>
<name>A0A6G1KCX2_9PLEO</name>
<keyword evidence="3" id="KW-1185">Reference proteome</keyword>
<dbReference type="AlphaFoldDB" id="A0A6G1KCX2"/>
<reference evidence="2" key="1">
    <citation type="journal article" date="2020" name="Stud. Mycol.">
        <title>101 Dothideomycetes genomes: a test case for predicting lifestyles and emergence of pathogens.</title>
        <authorList>
            <person name="Haridas S."/>
            <person name="Albert R."/>
            <person name="Binder M."/>
            <person name="Bloem J."/>
            <person name="Labutti K."/>
            <person name="Salamov A."/>
            <person name="Andreopoulos B."/>
            <person name="Baker S."/>
            <person name="Barry K."/>
            <person name="Bills G."/>
            <person name="Bluhm B."/>
            <person name="Cannon C."/>
            <person name="Castanera R."/>
            <person name="Culley D."/>
            <person name="Daum C."/>
            <person name="Ezra D."/>
            <person name="Gonzalez J."/>
            <person name="Henrissat B."/>
            <person name="Kuo A."/>
            <person name="Liang C."/>
            <person name="Lipzen A."/>
            <person name="Lutzoni F."/>
            <person name="Magnuson J."/>
            <person name="Mondo S."/>
            <person name="Nolan M."/>
            <person name="Ohm R."/>
            <person name="Pangilinan J."/>
            <person name="Park H.-J."/>
            <person name="Ramirez L."/>
            <person name="Alfaro M."/>
            <person name="Sun H."/>
            <person name="Tritt A."/>
            <person name="Yoshinaga Y."/>
            <person name="Zwiers L.-H."/>
            <person name="Turgeon B."/>
            <person name="Goodwin S."/>
            <person name="Spatafora J."/>
            <person name="Crous P."/>
            <person name="Grigoriev I."/>
        </authorList>
    </citation>
    <scope>NUCLEOTIDE SEQUENCE</scope>
    <source>
        <strain evidence="2">CBS 279.74</strain>
    </source>
</reference>
<protein>
    <submittedName>
        <fullName evidence="2">Uncharacterized protein</fullName>
    </submittedName>
</protein>
<dbReference type="EMBL" id="MU005769">
    <property type="protein sequence ID" value="KAF2710483.1"/>
    <property type="molecule type" value="Genomic_DNA"/>
</dbReference>
<dbReference type="Proteomes" id="UP000799428">
    <property type="component" value="Unassembled WGS sequence"/>
</dbReference>
<feature type="compositionally biased region" description="Low complexity" evidence="1">
    <location>
        <begin position="280"/>
        <end position="299"/>
    </location>
</feature>
<accession>A0A6G1KCX2</accession>
<gene>
    <name evidence="2" type="ORF">K504DRAFT_263383</name>
</gene>
<evidence type="ECO:0000313" key="3">
    <source>
        <dbReference type="Proteomes" id="UP000799428"/>
    </source>
</evidence>
<feature type="region of interest" description="Disordered" evidence="1">
    <location>
        <begin position="279"/>
        <end position="413"/>
    </location>
</feature>
<feature type="compositionally biased region" description="Polar residues" evidence="1">
    <location>
        <begin position="351"/>
        <end position="367"/>
    </location>
</feature>
<organism evidence="2 3">
    <name type="scientific">Pleomassaria siparia CBS 279.74</name>
    <dbReference type="NCBI Taxonomy" id="1314801"/>
    <lineage>
        <taxon>Eukaryota</taxon>
        <taxon>Fungi</taxon>
        <taxon>Dikarya</taxon>
        <taxon>Ascomycota</taxon>
        <taxon>Pezizomycotina</taxon>
        <taxon>Dothideomycetes</taxon>
        <taxon>Pleosporomycetidae</taxon>
        <taxon>Pleosporales</taxon>
        <taxon>Pleomassariaceae</taxon>
        <taxon>Pleomassaria</taxon>
    </lineage>
</organism>
<dbReference type="OrthoDB" id="3932653at2759"/>
<feature type="region of interest" description="Disordered" evidence="1">
    <location>
        <begin position="444"/>
        <end position="517"/>
    </location>
</feature>